<dbReference type="EMBL" id="QJSP01000002">
    <property type="protein sequence ID" value="PYE20073.1"/>
    <property type="molecule type" value="Genomic_DNA"/>
</dbReference>
<evidence type="ECO:0000259" key="1">
    <source>
        <dbReference type="Pfam" id="PF01261"/>
    </source>
</evidence>
<dbReference type="InterPro" id="IPR013022">
    <property type="entry name" value="Xyl_isomerase-like_TIM-brl"/>
</dbReference>
<proteinExistence type="predicted"/>
<dbReference type="GO" id="GO:0016853">
    <property type="term" value="F:isomerase activity"/>
    <property type="evidence" value="ECO:0007669"/>
    <property type="project" value="UniProtKB-KW"/>
</dbReference>
<keyword evidence="3" id="KW-1185">Reference proteome</keyword>
<dbReference type="InterPro" id="IPR050312">
    <property type="entry name" value="IolE/XylAMocC-like"/>
</dbReference>
<sequence length="298" mass="32349">MSEQGRDDIAAAVPDQSLRAEIAVGLSTASVYPQNTEAAFQYANELGYDGIELMVWAEPVSQDIDRVAMLSDRYHLPVLSVHAPCLLISQGIWGRDPIAKLARAVTAAEDLGAETVVVHPPFRWQRRYAREFSVLVATLEEDSDVAVAVENMFPIRTDRFFGKYEGAADRMRKRGGPGAAVSAYATSFDPTDDGYAHYTLDISHAATSGVDILAMLDRMGDGLSHLHLTDGSGAAVDEHLVPGDGSQPCVQVCRRLADSDFSGSVVLEVSTSSVNTKAQRLEILSRSLDFARTHLERP</sequence>
<dbReference type="Gene3D" id="3.20.20.150">
    <property type="entry name" value="Divalent-metal-dependent TIM barrel enzymes"/>
    <property type="match status" value="1"/>
</dbReference>
<feature type="domain" description="Xylose isomerase-like TIM barrel" evidence="1">
    <location>
        <begin position="40"/>
        <end position="292"/>
    </location>
</feature>
<dbReference type="SUPFAM" id="SSF51658">
    <property type="entry name" value="Xylose isomerase-like"/>
    <property type="match status" value="1"/>
</dbReference>
<comment type="caution">
    <text evidence="2">The sequence shown here is derived from an EMBL/GenBank/DDBJ whole genome shotgun (WGS) entry which is preliminary data.</text>
</comment>
<dbReference type="Proteomes" id="UP000247591">
    <property type="component" value="Unassembled WGS sequence"/>
</dbReference>
<gene>
    <name evidence="2" type="ORF">DFR67_102211</name>
</gene>
<evidence type="ECO:0000313" key="2">
    <source>
        <dbReference type="EMBL" id="PYE20073.1"/>
    </source>
</evidence>
<dbReference type="Pfam" id="PF01261">
    <property type="entry name" value="AP_endonuc_2"/>
    <property type="match status" value="1"/>
</dbReference>
<dbReference type="InterPro" id="IPR036237">
    <property type="entry name" value="Xyl_isomerase-like_sf"/>
</dbReference>
<protein>
    <submittedName>
        <fullName evidence="2">Sugar phosphate isomerase/epimerase</fullName>
    </submittedName>
</protein>
<evidence type="ECO:0000313" key="3">
    <source>
        <dbReference type="Proteomes" id="UP000247591"/>
    </source>
</evidence>
<dbReference type="RefSeq" id="WP_245937705.1">
    <property type="nucleotide sequence ID" value="NZ_QJSP01000002.1"/>
</dbReference>
<dbReference type="PANTHER" id="PTHR12110:SF47">
    <property type="match status" value="1"/>
</dbReference>
<dbReference type="PANTHER" id="PTHR12110">
    <property type="entry name" value="HYDROXYPYRUVATE ISOMERASE"/>
    <property type="match status" value="1"/>
</dbReference>
<dbReference type="AlphaFoldDB" id="A0A318RQ70"/>
<reference evidence="2 3" key="1">
    <citation type="submission" date="2018-06" db="EMBL/GenBank/DDBJ databases">
        <title>Genomic Encyclopedia of Type Strains, Phase IV (KMG-IV): sequencing the most valuable type-strain genomes for metagenomic binning, comparative biology and taxonomic classification.</title>
        <authorList>
            <person name="Goeker M."/>
        </authorList>
    </citation>
    <scope>NUCLEOTIDE SEQUENCE [LARGE SCALE GENOMIC DNA]</scope>
    <source>
        <strain evidence="2 3">DSM 45521</strain>
    </source>
</reference>
<name>A0A318RQ70_WILLI</name>
<organism evidence="2 3">
    <name type="scientific">Williamsia limnetica</name>
    <dbReference type="NCBI Taxonomy" id="882452"/>
    <lineage>
        <taxon>Bacteria</taxon>
        <taxon>Bacillati</taxon>
        <taxon>Actinomycetota</taxon>
        <taxon>Actinomycetes</taxon>
        <taxon>Mycobacteriales</taxon>
        <taxon>Nocardiaceae</taxon>
        <taxon>Williamsia</taxon>
    </lineage>
</organism>
<keyword evidence="2" id="KW-0413">Isomerase</keyword>
<accession>A0A318RQ70</accession>